<keyword evidence="3" id="KW-1185">Reference proteome</keyword>
<dbReference type="AlphaFoldDB" id="A0A8S4R1I0"/>
<protein>
    <submittedName>
        <fullName evidence="2">Jg20410 protein</fullName>
    </submittedName>
</protein>
<organism evidence="2 3">
    <name type="scientific">Pararge aegeria aegeria</name>
    <dbReference type="NCBI Taxonomy" id="348720"/>
    <lineage>
        <taxon>Eukaryota</taxon>
        <taxon>Metazoa</taxon>
        <taxon>Ecdysozoa</taxon>
        <taxon>Arthropoda</taxon>
        <taxon>Hexapoda</taxon>
        <taxon>Insecta</taxon>
        <taxon>Pterygota</taxon>
        <taxon>Neoptera</taxon>
        <taxon>Endopterygota</taxon>
        <taxon>Lepidoptera</taxon>
        <taxon>Glossata</taxon>
        <taxon>Ditrysia</taxon>
        <taxon>Papilionoidea</taxon>
        <taxon>Nymphalidae</taxon>
        <taxon>Satyrinae</taxon>
        <taxon>Satyrini</taxon>
        <taxon>Parargina</taxon>
        <taxon>Pararge</taxon>
    </lineage>
</organism>
<dbReference type="Proteomes" id="UP000838756">
    <property type="component" value="Unassembled WGS sequence"/>
</dbReference>
<gene>
    <name evidence="2" type="primary">jg20410</name>
    <name evidence="2" type="ORF">PAEG_LOCUS9071</name>
</gene>
<feature type="region of interest" description="Disordered" evidence="1">
    <location>
        <begin position="49"/>
        <end position="79"/>
    </location>
</feature>
<evidence type="ECO:0000256" key="1">
    <source>
        <dbReference type="SAM" id="MobiDB-lite"/>
    </source>
</evidence>
<reference evidence="2" key="1">
    <citation type="submission" date="2022-03" db="EMBL/GenBank/DDBJ databases">
        <authorList>
            <person name="Lindestad O."/>
        </authorList>
    </citation>
    <scope>NUCLEOTIDE SEQUENCE</scope>
</reference>
<accession>A0A8S4R1I0</accession>
<sequence length="79" mass="9155">MIYYGNDTPNHAIFECMEFEEARNKFQDDGEPLTRVNLVHQMLESREGCNNASEHYAKTSKGRMGSEKGRRSLSRQLPF</sequence>
<evidence type="ECO:0000313" key="2">
    <source>
        <dbReference type="EMBL" id="CAH2229668.1"/>
    </source>
</evidence>
<proteinExistence type="predicted"/>
<comment type="caution">
    <text evidence="2">The sequence shown here is derived from an EMBL/GenBank/DDBJ whole genome shotgun (WGS) entry which is preliminary data.</text>
</comment>
<name>A0A8S4R1I0_9NEOP</name>
<dbReference type="EMBL" id="CAKXAJ010024737">
    <property type="protein sequence ID" value="CAH2229668.1"/>
    <property type="molecule type" value="Genomic_DNA"/>
</dbReference>
<evidence type="ECO:0000313" key="3">
    <source>
        <dbReference type="Proteomes" id="UP000838756"/>
    </source>
</evidence>